<dbReference type="AlphaFoldDB" id="A0A9W6JYW2"/>
<proteinExistence type="predicted"/>
<keyword evidence="2" id="KW-0472">Membrane</keyword>
<evidence type="ECO:0000256" key="2">
    <source>
        <dbReference type="SAM" id="Phobius"/>
    </source>
</evidence>
<comment type="caution">
    <text evidence="3">The sequence shown here is derived from an EMBL/GenBank/DDBJ whole genome shotgun (WGS) entry which is preliminary data.</text>
</comment>
<reference evidence="3" key="1">
    <citation type="journal article" date="2014" name="Int. J. Syst. Evol. Microbiol.">
        <title>Complete genome sequence of Corynebacterium casei LMG S-19264T (=DSM 44701T), isolated from a smear-ripened cheese.</title>
        <authorList>
            <consortium name="US DOE Joint Genome Institute (JGI-PGF)"/>
            <person name="Walter F."/>
            <person name="Albersmeier A."/>
            <person name="Kalinowski J."/>
            <person name="Ruckert C."/>
        </authorList>
    </citation>
    <scope>NUCLEOTIDE SEQUENCE</scope>
    <source>
        <strain evidence="3">VKM B-2789</strain>
    </source>
</reference>
<gene>
    <name evidence="3" type="ORF">GCM10017653_29240</name>
</gene>
<organism evidence="3 4">
    <name type="scientific">Ancylobacter defluvii</name>
    <dbReference type="NCBI Taxonomy" id="1282440"/>
    <lineage>
        <taxon>Bacteria</taxon>
        <taxon>Pseudomonadati</taxon>
        <taxon>Pseudomonadota</taxon>
        <taxon>Alphaproteobacteria</taxon>
        <taxon>Hyphomicrobiales</taxon>
        <taxon>Xanthobacteraceae</taxon>
        <taxon>Ancylobacter</taxon>
    </lineage>
</organism>
<evidence type="ECO:0000313" key="3">
    <source>
        <dbReference type="EMBL" id="GLK84854.1"/>
    </source>
</evidence>
<feature type="transmembrane region" description="Helical" evidence="2">
    <location>
        <begin position="36"/>
        <end position="56"/>
    </location>
</feature>
<accession>A0A9W6JYW2</accession>
<evidence type="ECO:0000313" key="4">
    <source>
        <dbReference type="Proteomes" id="UP001143330"/>
    </source>
</evidence>
<keyword evidence="4" id="KW-1185">Reference proteome</keyword>
<dbReference type="EMBL" id="BSFM01000014">
    <property type="protein sequence ID" value="GLK84854.1"/>
    <property type="molecule type" value="Genomic_DNA"/>
</dbReference>
<dbReference type="RefSeq" id="WP_213364707.1">
    <property type="nucleotide sequence ID" value="NZ_BSFM01000014.1"/>
</dbReference>
<reference evidence="3" key="2">
    <citation type="submission" date="2023-01" db="EMBL/GenBank/DDBJ databases">
        <authorList>
            <person name="Sun Q."/>
            <person name="Evtushenko L."/>
        </authorList>
    </citation>
    <scope>NUCLEOTIDE SEQUENCE</scope>
    <source>
        <strain evidence="3">VKM B-2789</strain>
    </source>
</reference>
<evidence type="ECO:0000256" key="1">
    <source>
        <dbReference type="SAM" id="MobiDB-lite"/>
    </source>
</evidence>
<name>A0A9W6JYW2_9HYPH</name>
<sequence>MDRERTNDGVAQTDSRRADDRPAKDRRNRRWWQRSWGAALMLVGAALLMGAVLTVWSEAALFGG</sequence>
<protein>
    <submittedName>
        <fullName evidence="3">Uncharacterized protein</fullName>
    </submittedName>
</protein>
<feature type="region of interest" description="Disordered" evidence="1">
    <location>
        <begin position="1"/>
        <end position="26"/>
    </location>
</feature>
<feature type="compositionally biased region" description="Basic and acidic residues" evidence="1">
    <location>
        <begin position="14"/>
        <end position="25"/>
    </location>
</feature>
<dbReference type="Proteomes" id="UP001143330">
    <property type="component" value="Unassembled WGS sequence"/>
</dbReference>
<keyword evidence="2" id="KW-1133">Transmembrane helix</keyword>
<keyword evidence="2" id="KW-0812">Transmembrane</keyword>